<dbReference type="Pfam" id="PF13776">
    <property type="entry name" value="DUF4172"/>
    <property type="match status" value="1"/>
</dbReference>
<protein>
    <submittedName>
        <fullName evidence="3">Filamentation induced by cAMP protein Fic</fullName>
    </submittedName>
</protein>
<dbReference type="EMBL" id="RBQX01000131">
    <property type="protein sequence ID" value="RMQ17446.1"/>
    <property type="molecule type" value="Genomic_DNA"/>
</dbReference>
<proteinExistence type="predicted"/>
<sequence>MSEHLWIWQQPDWPHFNWSDERIAPLIRACAKAQGRLLGMSGVVSGDAEMREGVDTLLQNIVTSSAIEGERLNVGSVRSSLARRLGIANNGKQPPRSEGLAELVLDATRRHDQPLDLQRLYTWHRWLFPAEDSFVSARILAPVA</sequence>
<dbReference type="AlphaFoldDB" id="A0AB74B3T0"/>
<dbReference type="InterPro" id="IPR025230">
    <property type="entry name" value="DUF4172"/>
</dbReference>
<feature type="domain" description="DUF4172" evidence="1">
    <location>
        <begin position="6"/>
        <end position="87"/>
    </location>
</feature>
<accession>A0AB74B3T0</accession>
<evidence type="ECO:0000313" key="2">
    <source>
        <dbReference type="EMBL" id="KPC41675.1"/>
    </source>
</evidence>
<reference evidence="2" key="1">
    <citation type="submission" date="2015-07" db="EMBL/GenBank/DDBJ databases">
        <authorList>
            <person name="O'Brien H.E."/>
            <person name="Thakur S."/>
            <person name="Gong Y."/>
            <person name="Wang P.W."/>
            <person name="Guttman D.S."/>
        </authorList>
    </citation>
    <scope>NUCLEOTIDE SEQUENCE</scope>
    <source>
        <strain evidence="2">BR1</strain>
    </source>
</reference>
<name>A0AB74B3T0_PSESG</name>
<evidence type="ECO:0000313" key="5">
    <source>
        <dbReference type="Proteomes" id="UP000272471"/>
    </source>
</evidence>
<organism evidence="3 5">
    <name type="scientific">Pseudomonas savastanoi pv. glycinea</name>
    <name type="common">Pseudomonas syringae pv. glycinea</name>
    <dbReference type="NCBI Taxonomy" id="318"/>
    <lineage>
        <taxon>Bacteria</taxon>
        <taxon>Pseudomonadati</taxon>
        <taxon>Pseudomonadota</taxon>
        <taxon>Gammaproteobacteria</taxon>
        <taxon>Pseudomonadales</taxon>
        <taxon>Pseudomonadaceae</taxon>
        <taxon>Pseudomonas</taxon>
    </lineage>
</organism>
<dbReference type="Proteomes" id="UP000272471">
    <property type="component" value="Unassembled WGS sequence"/>
</dbReference>
<dbReference type="InterPro" id="IPR036597">
    <property type="entry name" value="Fido-like_dom_sf"/>
</dbReference>
<comment type="caution">
    <text evidence="3">The sequence shown here is derived from an EMBL/GenBank/DDBJ whole genome shotgun (WGS) entry which is preliminary data.</text>
</comment>
<evidence type="ECO:0000313" key="4">
    <source>
        <dbReference type="Proteomes" id="UP000037836"/>
    </source>
</evidence>
<evidence type="ECO:0000313" key="3">
    <source>
        <dbReference type="EMBL" id="RMQ17446.1"/>
    </source>
</evidence>
<reference evidence="3 5" key="3">
    <citation type="submission" date="2018-08" db="EMBL/GenBank/DDBJ databases">
        <title>Recombination of ecologically and evolutionarily significant loci maintains genetic cohesion in the Pseudomonas syringae species complex.</title>
        <authorList>
            <person name="Dillon M."/>
            <person name="Thakur S."/>
            <person name="Almeida R.N.D."/>
            <person name="Weir B.S."/>
            <person name="Guttman D.S."/>
        </authorList>
    </citation>
    <scope>NUCLEOTIDE SEQUENCE [LARGE SCALE GENOMIC DNA]</scope>
    <source>
        <strain evidence="3 5">ICMP 4182</strain>
    </source>
</reference>
<keyword evidence="4" id="KW-1185">Reference proteome</keyword>
<dbReference type="EMBL" id="LGLO01000079">
    <property type="protein sequence ID" value="KPC41675.1"/>
    <property type="molecule type" value="Genomic_DNA"/>
</dbReference>
<gene>
    <name evidence="2" type="ORF">AC496_3982</name>
    <name evidence="3" type="ORF">ALQ11_01498</name>
</gene>
<reference evidence="2 4" key="2">
    <citation type="submission" date="2015-10" db="EMBL/GenBank/DDBJ databases">
        <title>Comparative genomics and high-throughput reverse genetic screens identify a new phytobacterial MAMP and an Arabidopsis receptor required for immune elicitation.</title>
        <authorList>
            <person name="Mott G.A."/>
            <person name="Thakur S."/>
            <person name="Wang P.W."/>
            <person name="Desveaux D."/>
            <person name="Guttman D.S."/>
        </authorList>
    </citation>
    <scope>NUCLEOTIDE SEQUENCE [LARGE SCALE GENOMIC DNA]</scope>
    <source>
        <strain evidence="2 4">BR1</strain>
    </source>
</reference>
<evidence type="ECO:0000259" key="1">
    <source>
        <dbReference type="Pfam" id="PF13776"/>
    </source>
</evidence>
<dbReference type="Proteomes" id="UP000037836">
    <property type="component" value="Unassembled WGS sequence"/>
</dbReference>
<dbReference type="Gene3D" id="1.10.3290.10">
    <property type="entry name" value="Fido-like domain"/>
    <property type="match status" value="1"/>
</dbReference>